<dbReference type="OrthoDB" id="399162at2"/>
<accession>A0A449B1L6</accession>
<dbReference type="EMBL" id="LR215036">
    <property type="protein sequence ID" value="VEU74461.1"/>
    <property type="molecule type" value="Genomic_DNA"/>
</dbReference>
<gene>
    <name evidence="1" type="ORF">NCTC10181_00300</name>
</gene>
<protein>
    <recommendedName>
        <fullName evidence="3">Lipoprotein</fullName>
    </recommendedName>
</protein>
<organism evidence="1 2">
    <name type="scientific">Mycoplasmopsis citelli</name>
    <dbReference type="NCBI Taxonomy" id="171281"/>
    <lineage>
        <taxon>Bacteria</taxon>
        <taxon>Bacillati</taxon>
        <taxon>Mycoplasmatota</taxon>
        <taxon>Mycoplasmoidales</taxon>
        <taxon>Metamycoplasmataceae</taxon>
        <taxon>Mycoplasmopsis</taxon>
    </lineage>
</organism>
<dbReference type="PROSITE" id="PS51257">
    <property type="entry name" value="PROKAR_LIPOPROTEIN"/>
    <property type="match status" value="1"/>
</dbReference>
<dbReference type="KEGG" id="mcit:NCTC10181_00300"/>
<keyword evidence="2" id="KW-1185">Reference proteome</keyword>
<sequence>MTKNWKKLLFFNSTIIPISSLILVSCTQNKRIEIEEQIAKALQNDPYAQIRPLIYTPSKDLNLNNYTAETLDCLGFIQGNNFTDKQGNTYHSKIISVVQNVLSDSAEIKTIWTKNGLPEIINYPKTFYIEGFKPIPIQHTHYVRTEQIQNSPTECLNKYNGK</sequence>
<evidence type="ECO:0008006" key="3">
    <source>
        <dbReference type="Google" id="ProtNLM"/>
    </source>
</evidence>
<evidence type="ECO:0000313" key="2">
    <source>
        <dbReference type="Proteomes" id="UP000290985"/>
    </source>
</evidence>
<dbReference type="Proteomes" id="UP000290985">
    <property type="component" value="Chromosome"/>
</dbReference>
<dbReference type="RefSeq" id="WP_129725288.1">
    <property type="nucleotide sequence ID" value="NZ_LR215036.1"/>
</dbReference>
<evidence type="ECO:0000313" key="1">
    <source>
        <dbReference type="EMBL" id="VEU74461.1"/>
    </source>
</evidence>
<reference evidence="1 2" key="1">
    <citation type="submission" date="2019-01" db="EMBL/GenBank/DDBJ databases">
        <authorList>
            <consortium name="Pathogen Informatics"/>
        </authorList>
    </citation>
    <scope>NUCLEOTIDE SEQUENCE [LARGE SCALE GENOMIC DNA]</scope>
    <source>
        <strain evidence="1 2">NCTC10181</strain>
    </source>
</reference>
<proteinExistence type="predicted"/>
<name>A0A449B1L6_9BACT</name>
<dbReference type="AlphaFoldDB" id="A0A449B1L6"/>